<dbReference type="Proteomes" id="UP001154282">
    <property type="component" value="Unassembled WGS sequence"/>
</dbReference>
<evidence type="ECO:0000256" key="1">
    <source>
        <dbReference type="SAM" id="MobiDB-lite"/>
    </source>
</evidence>
<feature type="region of interest" description="Disordered" evidence="1">
    <location>
        <begin position="1"/>
        <end position="108"/>
    </location>
</feature>
<evidence type="ECO:0000313" key="3">
    <source>
        <dbReference type="Proteomes" id="UP001154282"/>
    </source>
</evidence>
<accession>A0AAV0RS48</accession>
<dbReference type="EMBL" id="CAMGYJ010000011">
    <property type="protein sequence ID" value="CAI0560255.1"/>
    <property type="molecule type" value="Genomic_DNA"/>
</dbReference>
<dbReference type="AlphaFoldDB" id="A0AAV0RS48"/>
<gene>
    <name evidence="2" type="ORF">LITE_LOCUS49612</name>
</gene>
<comment type="caution">
    <text evidence="2">The sequence shown here is derived from an EMBL/GenBank/DDBJ whole genome shotgun (WGS) entry which is preliminary data.</text>
</comment>
<name>A0AAV0RS48_9ROSI</name>
<proteinExistence type="predicted"/>
<protein>
    <submittedName>
        <fullName evidence="2">Uncharacterized protein</fullName>
    </submittedName>
</protein>
<feature type="non-terminal residue" evidence="2">
    <location>
        <position position="1"/>
    </location>
</feature>
<organism evidence="2 3">
    <name type="scientific">Linum tenue</name>
    <dbReference type="NCBI Taxonomy" id="586396"/>
    <lineage>
        <taxon>Eukaryota</taxon>
        <taxon>Viridiplantae</taxon>
        <taxon>Streptophyta</taxon>
        <taxon>Embryophyta</taxon>
        <taxon>Tracheophyta</taxon>
        <taxon>Spermatophyta</taxon>
        <taxon>Magnoliopsida</taxon>
        <taxon>eudicotyledons</taxon>
        <taxon>Gunneridae</taxon>
        <taxon>Pentapetalae</taxon>
        <taxon>rosids</taxon>
        <taxon>fabids</taxon>
        <taxon>Malpighiales</taxon>
        <taxon>Linaceae</taxon>
        <taxon>Linum</taxon>
    </lineage>
</organism>
<keyword evidence="3" id="KW-1185">Reference proteome</keyword>
<reference evidence="2" key="1">
    <citation type="submission" date="2022-08" db="EMBL/GenBank/DDBJ databases">
        <authorList>
            <person name="Gutierrez-Valencia J."/>
        </authorList>
    </citation>
    <scope>NUCLEOTIDE SEQUENCE</scope>
</reference>
<sequence length="266" mass="28986">ALGAVSVSQGLRELADANRPKKRKAGRNTKAGSSSAPGTDVGKAASDRPSSTVPPVVDLAGPDVEPSAPLTRRAGKRVVEAPASEAAAKRARTSSPRSKAAGKRVDQGGSIPLSQLAATDTEAAEHGLHTISDWLAMPTEYTSTSEDNNRRLAGTAAQFFFAAQIGFSQIILLNDRLSKTVEDNAVEIANLRKSVSSQREAIVAEVWPEIQREFSDKLAEKEREVLAAKNALRRAPLNLRSWKELCWRSRRRFVKRWRTSRARRPL</sequence>
<evidence type="ECO:0000313" key="2">
    <source>
        <dbReference type="EMBL" id="CAI0560255.1"/>
    </source>
</evidence>